<comment type="caution">
    <text evidence="2">The sequence shown here is derived from an EMBL/GenBank/DDBJ whole genome shotgun (WGS) entry which is preliminary data.</text>
</comment>
<reference evidence="2" key="1">
    <citation type="submission" date="2021-03" db="EMBL/GenBank/DDBJ databases">
        <title>Draft genome sequence of rust myrtle Austropuccinia psidii MF-1, a brazilian biotype.</title>
        <authorList>
            <person name="Quecine M.C."/>
            <person name="Pachon D.M.R."/>
            <person name="Bonatelli M.L."/>
            <person name="Correr F.H."/>
            <person name="Franceschini L.M."/>
            <person name="Leite T.F."/>
            <person name="Margarido G.R.A."/>
            <person name="Almeida C.A."/>
            <person name="Ferrarezi J.A."/>
            <person name="Labate C.A."/>
        </authorList>
    </citation>
    <scope>NUCLEOTIDE SEQUENCE</scope>
    <source>
        <strain evidence="2">MF-1</strain>
    </source>
</reference>
<organism evidence="2 3">
    <name type="scientific">Austropuccinia psidii MF-1</name>
    <dbReference type="NCBI Taxonomy" id="1389203"/>
    <lineage>
        <taxon>Eukaryota</taxon>
        <taxon>Fungi</taxon>
        <taxon>Dikarya</taxon>
        <taxon>Basidiomycota</taxon>
        <taxon>Pucciniomycotina</taxon>
        <taxon>Pucciniomycetes</taxon>
        <taxon>Pucciniales</taxon>
        <taxon>Sphaerophragmiaceae</taxon>
        <taxon>Austropuccinia</taxon>
    </lineage>
</organism>
<dbReference type="Proteomes" id="UP000765509">
    <property type="component" value="Unassembled WGS sequence"/>
</dbReference>
<evidence type="ECO:0000256" key="1">
    <source>
        <dbReference type="SAM" id="MobiDB-lite"/>
    </source>
</evidence>
<keyword evidence="3" id="KW-1185">Reference proteome</keyword>
<evidence type="ECO:0000313" key="2">
    <source>
        <dbReference type="EMBL" id="MBW0573265.1"/>
    </source>
</evidence>
<sequence>MQSHVTPEEEEWINNGGNQMEETIFLDKIISALKSADKGFEITENDFFILKCSTTLLRKSAKEGQKFVNDPAEASSKKDKHKTQYQKRTVKEKKEIINKNEKRSPEIPKIKGPSHNATILKKC</sequence>
<feature type="region of interest" description="Disordered" evidence="1">
    <location>
        <begin position="62"/>
        <end position="123"/>
    </location>
</feature>
<accession>A0A9Q3K5I0</accession>
<name>A0A9Q3K5I0_9BASI</name>
<evidence type="ECO:0000313" key="3">
    <source>
        <dbReference type="Proteomes" id="UP000765509"/>
    </source>
</evidence>
<gene>
    <name evidence="2" type="ORF">O181_112980</name>
</gene>
<proteinExistence type="predicted"/>
<feature type="compositionally biased region" description="Basic residues" evidence="1">
    <location>
        <begin position="78"/>
        <end position="91"/>
    </location>
</feature>
<dbReference type="AlphaFoldDB" id="A0A9Q3K5I0"/>
<feature type="compositionally biased region" description="Basic and acidic residues" evidence="1">
    <location>
        <begin position="92"/>
        <end position="109"/>
    </location>
</feature>
<dbReference type="EMBL" id="AVOT02091744">
    <property type="protein sequence ID" value="MBW0573265.1"/>
    <property type="molecule type" value="Genomic_DNA"/>
</dbReference>
<protein>
    <submittedName>
        <fullName evidence="2">Uncharacterized protein</fullName>
    </submittedName>
</protein>